<keyword evidence="3 7" id="KW-0378">Hydrolase</keyword>
<dbReference type="PANTHER" id="PTHR33516:SF2">
    <property type="entry name" value="LEXA REPRESSOR-RELATED"/>
    <property type="match status" value="1"/>
</dbReference>
<dbReference type="CDD" id="cd06529">
    <property type="entry name" value="S24_LexA-like"/>
    <property type="match status" value="1"/>
</dbReference>
<dbReference type="AlphaFoldDB" id="A0A1C7PAL2"/>
<feature type="domain" description="Peptidase S24/S26A/S26B/S26C" evidence="8">
    <location>
        <begin position="8"/>
        <end position="124"/>
    </location>
</feature>
<evidence type="ECO:0000256" key="3">
    <source>
        <dbReference type="ARBA" id="ARBA00022801"/>
    </source>
</evidence>
<dbReference type="STRING" id="1679444.PYTT_1571"/>
<dbReference type="RefSeq" id="WP_067777241.1">
    <property type="nucleotide sequence ID" value="NZ_LIGX01000035.1"/>
</dbReference>
<sequence>MSDDGQIPLFEEGVAAGFPSPAQDAIDRTLDLNELCVRHPAATYFVRARGDSMLGAGIHDGDVLVVDRALDARDGDVVIAAFEGEFTVKRLDKSGGGVRLVPENPAYPAIEVRPGVECSLFGVVTSVVHFFRCPA</sequence>
<keyword evidence="4 7" id="KW-0068">Autocatalytic cleavage</keyword>
<dbReference type="GO" id="GO:0016787">
    <property type="term" value="F:hydrolase activity"/>
    <property type="evidence" value="ECO:0007669"/>
    <property type="project" value="UniProtKB-KW"/>
</dbReference>
<evidence type="ECO:0000256" key="5">
    <source>
        <dbReference type="ARBA" id="ARBA00023204"/>
    </source>
</evidence>
<evidence type="ECO:0000256" key="7">
    <source>
        <dbReference type="RuleBase" id="RU003991"/>
    </source>
</evidence>
<dbReference type="InterPro" id="IPR006197">
    <property type="entry name" value="Peptidase_S24_LexA"/>
</dbReference>
<keyword evidence="6" id="KW-0742">SOS response</keyword>
<dbReference type="PRINTS" id="PR00726">
    <property type="entry name" value="LEXASERPTASE"/>
</dbReference>
<organism evidence="9 10">
    <name type="scientific">Akkermansia glycaniphila</name>
    <dbReference type="NCBI Taxonomy" id="1679444"/>
    <lineage>
        <taxon>Bacteria</taxon>
        <taxon>Pseudomonadati</taxon>
        <taxon>Verrucomicrobiota</taxon>
        <taxon>Verrucomicrobiia</taxon>
        <taxon>Verrucomicrobiales</taxon>
        <taxon>Akkermansiaceae</taxon>
        <taxon>Akkermansia</taxon>
    </lineage>
</organism>
<evidence type="ECO:0000256" key="2">
    <source>
        <dbReference type="ARBA" id="ARBA00022763"/>
    </source>
</evidence>
<dbReference type="OrthoDB" id="9802364at2"/>
<proteinExistence type="inferred from homology"/>
<dbReference type="InterPro" id="IPR050077">
    <property type="entry name" value="LexA_repressor"/>
</dbReference>
<evidence type="ECO:0000313" key="9">
    <source>
        <dbReference type="EMBL" id="SEH90250.1"/>
    </source>
</evidence>
<dbReference type="InterPro" id="IPR036286">
    <property type="entry name" value="LexA/Signal_pep-like_sf"/>
</dbReference>
<comment type="similarity">
    <text evidence="1 7">Belongs to the peptidase S24 family.</text>
</comment>
<evidence type="ECO:0000256" key="1">
    <source>
        <dbReference type="ARBA" id="ARBA00007484"/>
    </source>
</evidence>
<dbReference type="GO" id="GO:0006281">
    <property type="term" value="P:DNA repair"/>
    <property type="evidence" value="ECO:0007669"/>
    <property type="project" value="UniProtKB-KW"/>
</dbReference>
<keyword evidence="10" id="KW-1185">Reference proteome</keyword>
<dbReference type="NCBIfam" id="NF007621">
    <property type="entry name" value="PRK10276.1"/>
    <property type="match status" value="1"/>
</dbReference>
<dbReference type="Pfam" id="PF00717">
    <property type="entry name" value="Peptidase_S24"/>
    <property type="match status" value="1"/>
</dbReference>
<evidence type="ECO:0000256" key="6">
    <source>
        <dbReference type="ARBA" id="ARBA00023236"/>
    </source>
</evidence>
<keyword evidence="2" id="KW-0227">DNA damage</keyword>
<dbReference type="GO" id="GO:0009432">
    <property type="term" value="P:SOS response"/>
    <property type="evidence" value="ECO:0007669"/>
    <property type="project" value="UniProtKB-KW"/>
</dbReference>
<dbReference type="InterPro" id="IPR039418">
    <property type="entry name" value="LexA-like"/>
</dbReference>
<gene>
    <name evidence="9" type="ORF">PYTT_1571</name>
</gene>
<dbReference type="Gene3D" id="2.10.109.10">
    <property type="entry name" value="Umud Fragment, subunit A"/>
    <property type="match status" value="1"/>
</dbReference>
<dbReference type="EMBL" id="LT629973">
    <property type="protein sequence ID" value="SEH90250.1"/>
    <property type="molecule type" value="Genomic_DNA"/>
</dbReference>
<dbReference type="PATRIC" id="fig|1679444.3.peg.1121"/>
<evidence type="ECO:0000256" key="4">
    <source>
        <dbReference type="ARBA" id="ARBA00022813"/>
    </source>
</evidence>
<keyword evidence="5" id="KW-0234">DNA repair</keyword>
<protein>
    <submittedName>
        <fullName evidence="9">Peptidase s24/s26a/s26b/s26c</fullName>
    </submittedName>
</protein>
<dbReference type="GO" id="GO:0006355">
    <property type="term" value="P:regulation of DNA-templated transcription"/>
    <property type="evidence" value="ECO:0007669"/>
    <property type="project" value="InterPro"/>
</dbReference>
<dbReference type="KEGG" id="agl:PYTT_1571"/>
<dbReference type="PANTHER" id="PTHR33516">
    <property type="entry name" value="LEXA REPRESSOR"/>
    <property type="match status" value="1"/>
</dbReference>
<dbReference type="GO" id="GO:0003677">
    <property type="term" value="F:DNA binding"/>
    <property type="evidence" value="ECO:0007669"/>
    <property type="project" value="InterPro"/>
</dbReference>
<name>A0A1C7PAL2_9BACT</name>
<reference evidence="10" key="1">
    <citation type="submission" date="2016-09" db="EMBL/GenBank/DDBJ databases">
        <authorList>
            <person name="Koehorst J."/>
        </authorList>
    </citation>
    <scope>NUCLEOTIDE SEQUENCE [LARGE SCALE GENOMIC DNA]</scope>
</reference>
<evidence type="ECO:0000259" key="8">
    <source>
        <dbReference type="Pfam" id="PF00717"/>
    </source>
</evidence>
<evidence type="ECO:0000313" key="10">
    <source>
        <dbReference type="Proteomes" id="UP000176204"/>
    </source>
</evidence>
<dbReference type="InterPro" id="IPR015927">
    <property type="entry name" value="Peptidase_S24_S26A/B/C"/>
</dbReference>
<accession>A0A1C7PAL2</accession>
<dbReference type="SUPFAM" id="SSF51306">
    <property type="entry name" value="LexA/Signal peptidase"/>
    <property type="match status" value="1"/>
</dbReference>
<dbReference type="Proteomes" id="UP000176204">
    <property type="component" value="Chromosome I"/>
</dbReference>